<organism evidence="1">
    <name type="scientific">Sinorhizobium medicae</name>
    <dbReference type="NCBI Taxonomy" id="110321"/>
    <lineage>
        <taxon>Bacteria</taxon>
        <taxon>Pseudomonadati</taxon>
        <taxon>Pseudomonadota</taxon>
        <taxon>Alphaproteobacteria</taxon>
        <taxon>Hyphomicrobiales</taxon>
        <taxon>Rhizobiaceae</taxon>
        <taxon>Sinorhizobium/Ensifer group</taxon>
        <taxon>Sinorhizobium</taxon>
    </lineage>
</organism>
<gene>
    <name evidence="2" type="ORF">BMJ33_17610</name>
    <name evidence="1" type="ORF">GHJ91_06145</name>
</gene>
<reference evidence="1" key="1">
    <citation type="journal article" date="2013" name="Genome Biol.">
        <title>Comparative genomics of the core and accessory genomes of 48 Sinorhizobium strains comprising five genospecies.</title>
        <authorList>
            <person name="Sugawara M."/>
            <person name="Epstein B."/>
            <person name="Badgley B.D."/>
            <person name="Unno T."/>
            <person name="Xu L."/>
            <person name="Reese J."/>
            <person name="Gyaneshwar P."/>
            <person name="Denny R."/>
            <person name="Mudge J."/>
            <person name="Bharti A.K."/>
            <person name="Farmer A.D."/>
            <person name="May G.D."/>
            <person name="Woodward J.E."/>
            <person name="Medigue C."/>
            <person name="Vallenet D."/>
            <person name="Lajus A."/>
            <person name="Rouy Z."/>
            <person name="Martinez-Vaz B."/>
            <person name="Tiffin P."/>
            <person name="Young N.D."/>
            <person name="Sadowsky M.J."/>
        </authorList>
    </citation>
    <scope>NUCLEOTIDE SEQUENCE</scope>
    <source>
        <strain evidence="1">M1</strain>
    </source>
</reference>
<dbReference type="Proteomes" id="UP001190825">
    <property type="component" value="Unassembled WGS sequence"/>
</dbReference>
<comment type="caution">
    <text evidence="1">The sequence shown here is derived from an EMBL/GenBank/DDBJ whole genome shotgun (WGS) entry which is preliminary data.</text>
</comment>
<dbReference type="EMBL" id="WISB01000037">
    <property type="protein sequence ID" value="MQW68772.1"/>
    <property type="molecule type" value="Genomic_DNA"/>
</dbReference>
<reference evidence="2 3" key="3">
    <citation type="journal article" date="2018" name="FEMS Microbiol. Ecol.">
        <title>Co-invading symbiotic mutualists of Medicago polymorpha retain high ancestral diversity and contain diverse accessory genomes.</title>
        <authorList>
            <person name="Porter S.S."/>
            <person name="Faber-Hammond J.J."/>
            <person name="Friesen M.L."/>
        </authorList>
    </citation>
    <scope>NUCLEOTIDE SEQUENCE [LARGE SCALE GENOMIC DNA]</scope>
    <source>
        <strain evidence="2 3">Str16</strain>
    </source>
</reference>
<evidence type="ECO:0000313" key="2">
    <source>
        <dbReference type="EMBL" id="PLU01948.1"/>
    </source>
</evidence>
<reference evidence="2" key="2">
    <citation type="submission" date="2017-04" db="EMBL/GenBank/DDBJ databases">
        <authorList>
            <person name="Porter S."/>
            <person name="Friesen M.L."/>
            <person name="Faber-Hammond J."/>
        </authorList>
    </citation>
    <scope>NUCLEOTIDE SEQUENCE</scope>
    <source>
        <strain evidence="2">Str16</strain>
    </source>
</reference>
<evidence type="ECO:0000313" key="3">
    <source>
        <dbReference type="Proteomes" id="UP001190825"/>
    </source>
</evidence>
<dbReference type="GeneID" id="69991645"/>
<evidence type="ECO:0000313" key="1">
    <source>
        <dbReference type="EMBL" id="MQW68772.1"/>
    </source>
</evidence>
<dbReference type="EMBL" id="NBUC01000085">
    <property type="protein sequence ID" value="PLU01948.1"/>
    <property type="molecule type" value="Genomic_DNA"/>
</dbReference>
<proteinExistence type="predicted"/>
<name>A0A6G1WGE7_9HYPH</name>
<dbReference type="RefSeq" id="WP_011970622.1">
    <property type="nucleotide sequence ID" value="NZ_CP104149.1"/>
</dbReference>
<keyword evidence="3" id="KW-1185">Reference proteome</keyword>
<dbReference type="AlphaFoldDB" id="A0A6G1WGE7"/>
<sequence>MRPKALGKVLVVGVPCGSGGHRLRTRHGHCVKCKPATLDSQARSALGNFYIAASLSLNWTKAARRNVEYSAS</sequence>
<protein>
    <submittedName>
        <fullName evidence="1">Uncharacterized protein</fullName>
    </submittedName>
</protein>
<accession>A0A6G1WGE7</accession>